<organism evidence="1 2">
    <name type="scientific">Cellulophaga geojensis KL-A</name>
    <dbReference type="NCBI Taxonomy" id="1328323"/>
    <lineage>
        <taxon>Bacteria</taxon>
        <taxon>Pseudomonadati</taxon>
        <taxon>Bacteroidota</taxon>
        <taxon>Flavobacteriia</taxon>
        <taxon>Flavobacteriales</taxon>
        <taxon>Flavobacteriaceae</taxon>
        <taxon>Cellulophaga</taxon>
    </lineage>
</organism>
<gene>
    <name evidence="1" type="ORF">KLA_15635</name>
</gene>
<comment type="caution">
    <text evidence="1">The sequence shown here is derived from an EMBL/GenBank/DDBJ whole genome shotgun (WGS) entry which is preliminary data.</text>
</comment>
<dbReference type="RefSeq" id="WP_034646860.1">
    <property type="nucleotide sequence ID" value="NZ_ARZX01000027.1"/>
</dbReference>
<proteinExistence type="predicted"/>
<dbReference type="EMBL" id="ARZX01000027">
    <property type="protein sequence ID" value="EWH11442.1"/>
    <property type="molecule type" value="Genomic_DNA"/>
</dbReference>
<evidence type="ECO:0008006" key="3">
    <source>
        <dbReference type="Google" id="ProtNLM"/>
    </source>
</evidence>
<evidence type="ECO:0000313" key="1">
    <source>
        <dbReference type="EMBL" id="EWH11442.1"/>
    </source>
</evidence>
<name>A0ABN0RK33_9FLAO</name>
<reference evidence="1 2" key="1">
    <citation type="journal article" date="2014" name="Genome Announc.">
        <title>Draft Genome Sequence of the Carrageenan-Degrading Bacterium Cellulophaga sp. Strain KL-A, Isolated from Decaying Marine Algae.</title>
        <authorList>
            <person name="Shan D."/>
            <person name="Ying J."/>
            <person name="Li X."/>
            <person name="Gao Z."/>
            <person name="Wei G."/>
            <person name="Shao Z."/>
        </authorList>
    </citation>
    <scope>NUCLEOTIDE SEQUENCE [LARGE SCALE GENOMIC DNA]</scope>
    <source>
        <strain evidence="1 2">KL-A</strain>
    </source>
</reference>
<evidence type="ECO:0000313" key="2">
    <source>
        <dbReference type="Proteomes" id="UP000019275"/>
    </source>
</evidence>
<accession>A0ABN0RK33</accession>
<dbReference type="Proteomes" id="UP000019275">
    <property type="component" value="Unassembled WGS sequence"/>
</dbReference>
<keyword evidence="2" id="KW-1185">Reference proteome</keyword>
<sequence>MIITFNKPVDDFDFIEKTGGKSFINSELWPIDEEGKYLTLVLTLPYTFLKNALGVETDDNTCISVFSTYSQDKDDYFLDKVIYNIEDEEELELIKRNTKVIYHKKAKESINLSDYLIPAMKIEITNEEDTSNINDKPIFLQEELSFSGYKYLLQFYAGDFPKGYENILYISDAIGYLFIKKKLVVNKEAGLYFGQCT</sequence>
<protein>
    <recommendedName>
        <fullName evidence="3">DUF1963 domain-containing protein</fullName>
    </recommendedName>
</protein>